<evidence type="ECO:0000313" key="2">
    <source>
        <dbReference type="Proteomes" id="UP001179361"/>
    </source>
</evidence>
<organism evidence="1 2">
    <name type="scientific">Massilia phyllostachyos</name>
    <dbReference type="NCBI Taxonomy" id="2898585"/>
    <lineage>
        <taxon>Bacteria</taxon>
        <taxon>Pseudomonadati</taxon>
        <taxon>Pseudomonadota</taxon>
        <taxon>Betaproteobacteria</taxon>
        <taxon>Burkholderiales</taxon>
        <taxon>Oxalobacteraceae</taxon>
        <taxon>Telluria group</taxon>
        <taxon>Massilia</taxon>
    </lineage>
</organism>
<sequence>MTTPPTTLPPMPPAGRALPPLTPENLLRSFSFCTGIENSAPVIAGPDGRPCRVDQMAACGHDRRWREDFRLVHELGLRCLRYGTPYHRTHVGPGRYDWDFADAAFGELRRLGIVPIADLCHFGLPDWLGDFQNPEFPRYFAEYAEAFARRYPWIWLYTPVNEMLVTAEYSALRGFWNERLRSDRAFVTALGNLVEANVRASEAILRAADPWFVQSEATRYYHPRDPDAVGHADYLNEQRFLSLDLNYGRRPSPRMVDYLLGNGMPQSRLDFFLRRQCWPACIMGTDYYEAGESVVFADGSTRGSNVLGYYGLTRQYYERYRLPIMHTETNQMQGLNAAFWLERQWANVLRLRQEDFPIIGFTWYSLTDQFDWDIDLREARGHVVANGLFDLERRIRRAGVEYRRIVRAWSTVLGDSGPPAPAPEWRDTRAAAILGEVQ</sequence>
<dbReference type="InterPro" id="IPR001360">
    <property type="entry name" value="Glyco_hydro_1"/>
</dbReference>
<dbReference type="PANTHER" id="PTHR12631:SF10">
    <property type="entry name" value="BETA-XYLOSIDASE-LIKE PROTEIN-RELATED"/>
    <property type="match status" value="1"/>
</dbReference>
<dbReference type="InterPro" id="IPR017853">
    <property type="entry name" value="GH"/>
</dbReference>
<protein>
    <submittedName>
        <fullName evidence="1">Family 1 glycosylhydrolase</fullName>
    </submittedName>
</protein>
<comment type="caution">
    <text evidence="1">The sequence shown here is derived from an EMBL/GenBank/DDBJ whole genome shotgun (WGS) entry which is preliminary data.</text>
</comment>
<dbReference type="SUPFAM" id="SSF51445">
    <property type="entry name" value="(Trans)glycosidases"/>
    <property type="match status" value="1"/>
</dbReference>
<reference evidence="1" key="1">
    <citation type="submission" date="2021-11" db="EMBL/GenBank/DDBJ databases">
        <title>The complete genome of Massilia sp sp. G4R7.</title>
        <authorList>
            <person name="Liu L."/>
            <person name="Yue J."/>
            <person name="Yuan J."/>
            <person name="Yang F."/>
            <person name="Li L."/>
        </authorList>
    </citation>
    <scope>NUCLEOTIDE SEQUENCE</scope>
    <source>
        <strain evidence="1">G4R7</strain>
    </source>
</reference>
<dbReference type="Gene3D" id="3.20.20.80">
    <property type="entry name" value="Glycosidases"/>
    <property type="match status" value="1"/>
</dbReference>
<name>A0ABS8Q6D9_9BURK</name>
<keyword evidence="2" id="KW-1185">Reference proteome</keyword>
<dbReference type="Pfam" id="PF00232">
    <property type="entry name" value="Glyco_hydro_1"/>
    <property type="match status" value="1"/>
</dbReference>
<dbReference type="RefSeq" id="WP_231057514.1">
    <property type="nucleotide sequence ID" value="NZ_JAJNOC010000002.1"/>
</dbReference>
<accession>A0ABS8Q6D9</accession>
<dbReference type="PANTHER" id="PTHR12631">
    <property type="entry name" value="ALPHA-L-IDURONIDASE"/>
    <property type="match status" value="1"/>
</dbReference>
<dbReference type="Proteomes" id="UP001179361">
    <property type="component" value="Unassembled WGS sequence"/>
</dbReference>
<dbReference type="InterPro" id="IPR051923">
    <property type="entry name" value="Glycosyl_Hydrolase_39"/>
</dbReference>
<dbReference type="EMBL" id="JAJNOC010000002">
    <property type="protein sequence ID" value="MCD2516185.1"/>
    <property type="molecule type" value="Genomic_DNA"/>
</dbReference>
<proteinExistence type="predicted"/>
<evidence type="ECO:0000313" key="1">
    <source>
        <dbReference type="EMBL" id="MCD2516185.1"/>
    </source>
</evidence>
<gene>
    <name evidence="1" type="ORF">LQ564_07630</name>
</gene>